<reference evidence="9 10" key="1">
    <citation type="submission" date="2023-12" db="EMBL/GenBank/DDBJ databases">
        <title>A high-quality genome assembly for Dillenia turbinata (Dilleniales).</title>
        <authorList>
            <person name="Chanderbali A."/>
        </authorList>
    </citation>
    <scope>NUCLEOTIDE SEQUENCE [LARGE SCALE GENOMIC DNA]</scope>
    <source>
        <strain evidence="9">LSX21</strain>
        <tissue evidence="9">Leaf</tissue>
    </source>
</reference>
<dbReference type="AlphaFoldDB" id="A0AAN8WAE5"/>
<protein>
    <submittedName>
        <fullName evidence="9">Cytochrome P450</fullName>
    </submittedName>
</protein>
<dbReference type="Gene3D" id="1.10.630.10">
    <property type="entry name" value="Cytochrome P450"/>
    <property type="match status" value="2"/>
</dbReference>
<dbReference type="GO" id="GO:0016020">
    <property type="term" value="C:membrane"/>
    <property type="evidence" value="ECO:0007669"/>
    <property type="project" value="UniProtKB-SubCell"/>
</dbReference>
<gene>
    <name evidence="9" type="ORF">RJ641_025764</name>
</gene>
<dbReference type="GO" id="GO:0005506">
    <property type="term" value="F:iron ion binding"/>
    <property type="evidence" value="ECO:0007669"/>
    <property type="project" value="InterPro"/>
</dbReference>
<evidence type="ECO:0000256" key="4">
    <source>
        <dbReference type="ARBA" id="ARBA00022617"/>
    </source>
</evidence>
<evidence type="ECO:0000256" key="8">
    <source>
        <dbReference type="ARBA" id="ARBA00023033"/>
    </source>
</evidence>
<organism evidence="9 10">
    <name type="scientific">Dillenia turbinata</name>
    <dbReference type="NCBI Taxonomy" id="194707"/>
    <lineage>
        <taxon>Eukaryota</taxon>
        <taxon>Viridiplantae</taxon>
        <taxon>Streptophyta</taxon>
        <taxon>Embryophyta</taxon>
        <taxon>Tracheophyta</taxon>
        <taxon>Spermatophyta</taxon>
        <taxon>Magnoliopsida</taxon>
        <taxon>eudicotyledons</taxon>
        <taxon>Gunneridae</taxon>
        <taxon>Pentapetalae</taxon>
        <taxon>Dilleniales</taxon>
        <taxon>Dilleniaceae</taxon>
        <taxon>Dillenia</taxon>
    </lineage>
</organism>
<dbReference type="GO" id="GO:0020037">
    <property type="term" value="F:heme binding"/>
    <property type="evidence" value="ECO:0007669"/>
    <property type="project" value="InterPro"/>
</dbReference>
<evidence type="ECO:0000313" key="10">
    <source>
        <dbReference type="Proteomes" id="UP001370490"/>
    </source>
</evidence>
<dbReference type="PANTHER" id="PTHR47948:SF3">
    <property type="entry name" value="OS02G0467000 PROTEIN"/>
    <property type="match status" value="1"/>
</dbReference>
<accession>A0AAN8WAE5</accession>
<dbReference type="GO" id="GO:0004497">
    <property type="term" value="F:monooxygenase activity"/>
    <property type="evidence" value="ECO:0007669"/>
    <property type="project" value="UniProtKB-KW"/>
</dbReference>
<dbReference type="Pfam" id="PF00067">
    <property type="entry name" value="p450"/>
    <property type="match status" value="2"/>
</dbReference>
<evidence type="ECO:0000256" key="5">
    <source>
        <dbReference type="ARBA" id="ARBA00022723"/>
    </source>
</evidence>
<evidence type="ECO:0000256" key="3">
    <source>
        <dbReference type="ARBA" id="ARBA00010617"/>
    </source>
</evidence>
<keyword evidence="7" id="KW-0408">Iron</keyword>
<keyword evidence="5" id="KW-0479">Metal-binding</keyword>
<comment type="similarity">
    <text evidence="3">Belongs to the cytochrome P450 family.</text>
</comment>
<keyword evidence="6" id="KW-0560">Oxidoreductase</keyword>
<dbReference type="InterPro" id="IPR036396">
    <property type="entry name" value="Cyt_P450_sf"/>
</dbReference>
<evidence type="ECO:0000256" key="7">
    <source>
        <dbReference type="ARBA" id="ARBA00023004"/>
    </source>
</evidence>
<dbReference type="PANTHER" id="PTHR47948">
    <property type="entry name" value="TRANS-CINNAMATE 4-MONOOXYGENASE"/>
    <property type="match status" value="1"/>
</dbReference>
<sequence length="130" mass="14751">MEWAIAELVNNPNIQHKIHDEISTVLQGKPNLHELPYLLATVNETLSKARRAYNSKESKAVLNSWWQANNPAWWKDLEEVRPERFLEVEHGTEAVAGGKVDLRYLPFGMGRIILCLAHPGSSNRKIGVQV</sequence>
<evidence type="ECO:0000256" key="6">
    <source>
        <dbReference type="ARBA" id="ARBA00023002"/>
    </source>
</evidence>
<dbReference type="GO" id="GO:0016705">
    <property type="term" value="F:oxidoreductase activity, acting on paired donors, with incorporation or reduction of molecular oxygen"/>
    <property type="evidence" value="ECO:0007669"/>
    <property type="project" value="InterPro"/>
</dbReference>
<comment type="subcellular location">
    <subcellularLocation>
        <location evidence="2">Membrane</location>
    </subcellularLocation>
</comment>
<dbReference type="EMBL" id="JBAMMX010000003">
    <property type="protein sequence ID" value="KAK6944662.1"/>
    <property type="molecule type" value="Genomic_DNA"/>
</dbReference>
<name>A0AAN8WAE5_9MAGN</name>
<keyword evidence="4" id="KW-0349">Heme</keyword>
<dbReference type="InterPro" id="IPR001128">
    <property type="entry name" value="Cyt_P450"/>
</dbReference>
<evidence type="ECO:0000256" key="2">
    <source>
        <dbReference type="ARBA" id="ARBA00004370"/>
    </source>
</evidence>
<dbReference type="Proteomes" id="UP001370490">
    <property type="component" value="Unassembled WGS sequence"/>
</dbReference>
<comment type="cofactor">
    <cofactor evidence="1">
        <name>heme</name>
        <dbReference type="ChEBI" id="CHEBI:30413"/>
    </cofactor>
</comment>
<evidence type="ECO:0000313" key="9">
    <source>
        <dbReference type="EMBL" id="KAK6944662.1"/>
    </source>
</evidence>
<comment type="caution">
    <text evidence="9">The sequence shown here is derived from an EMBL/GenBank/DDBJ whole genome shotgun (WGS) entry which is preliminary data.</text>
</comment>
<keyword evidence="10" id="KW-1185">Reference proteome</keyword>
<dbReference type="SUPFAM" id="SSF48264">
    <property type="entry name" value="Cytochrome P450"/>
    <property type="match status" value="1"/>
</dbReference>
<keyword evidence="8" id="KW-0503">Monooxygenase</keyword>
<proteinExistence type="inferred from homology"/>
<evidence type="ECO:0000256" key="1">
    <source>
        <dbReference type="ARBA" id="ARBA00001971"/>
    </source>
</evidence>